<dbReference type="NCBIfam" id="TIGR00377">
    <property type="entry name" value="ant_ant_sig"/>
    <property type="match status" value="1"/>
</dbReference>
<dbReference type="InterPro" id="IPR003658">
    <property type="entry name" value="Anti-sigma_ant"/>
</dbReference>
<evidence type="ECO:0000256" key="1">
    <source>
        <dbReference type="ARBA" id="ARBA00009013"/>
    </source>
</evidence>
<keyword evidence="3" id="KW-0472">Membrane</keyword>
<feature type="domain" description="STAS" evidence="4">
    <location>
        <begin position="7"/>
        <end position="107"/>
    </location>
</feature>
<dbReference type="Proteomes" id="UP000552644">
    <property type="component" value="Unassembled WGS sequence"/>
</dbReference>
<protein>
    <recommendedName>
        <fullName evidence="2">Anti-sigma factor antagonist</fullName>
    </recommendedName>
</protein>
<dbReference type="CDD" id="cd07043">
    <property type="entry name" value="STAS_anti-anti-sigma_factors"/>
    <property type="match status" value="1"/>
</dbReference>
<comment type="caution">
    <text evidence="5">The sequence shown here is derived from an EMBL/GenBank/DDBJ whole genome shotgun (WGS) entry which is preliminary data.</text>
</comment>
<dbReference type="AlphaFoldDB" id="A0A7W7VKP5"/>
<proteinExistence type="inferred from homology"/>
<comment type="similarity">
    <text evidence="1 2">Belongs to the anti-sigma-factor antagonist family.</text>
</comment>
<dbReference type="SUPFAM" id="SSF52091">
    <property type="entry name" value="SpoIIaa-like"/>
    <property type="match status" value="1"/>
</dbReference>
<evidence type="ECO:0000259" key="4">
    <source>
        <dbReference type="PROSITE" id="PS50801"/>
    </source>
</evidence>
<dbReference type="EMBL" id="JACHJP010000001">
    <property type="protein sequence ID" value="MBB4913753.1"/>
    <property type="molecule type" value="Genomic_DNA"/>
</dbReference>
<keyword evidence="6" id="KW-1185">Reference proteome</keyword>
<dbReference type="GO" id="GO:0043856">
    <property type="term" value="F:anti-sigma factor antagonist activity"/>
    <property type="evidence" value="ECO:0007669"/>
    <property type="project" value="InterPro"/>
</dbReference>
<dbReference type="PANTHER" id="PTHR33495">
    <property type="entry name" value="ANTI-SIGMA FACTOR ANTAGONIST TM_1081-RELATED-RELATED"/>
    <property type="match status" value="1"/>
</dbReference>
<evidence type="ECO:0000256" key="2">
    <source>
        <dbReference type="RuleBase" id="RU003749"/>
    </source>
</evidence>
<dbReference type="Gene3D" id="3.30.750.24">
    <property type="entry name" value="STAS domain"/>
    <property type="match status" value="1"/>
</dbReference>
<evidence type="ECO:0000256" key="3">
    <source>
        <dbReference type="SAM" id="Phobius"/>
    </source>
</evidence>
<sequence>MTVLDTLAPSMADAPRPTTVHLTGEIDIFSSSALRHQLINTLRHSTNVLVLNLSGVTFCDVSGLGVLVGARRRARSMGITLVLAAPRPFLSRLLHVTGLGRSLPTVA</sequence>
<dbReference type="RefSeq" id="WP_184712489.1">
    <property type="nucleotide sequence ID" value="NZ_JACHJP010000001.1"/>
</dbReference>
<feature type="transmembrane region" description="Helical" evidence="3">
    <location>
        <begin position="48"/>
        <end position="70"/>
    </location>
</feature>
<dbReference type="InterPro" id="IPR036513">
    <property type="entry name" value="STAS_dom_sf"/>
</dbReference>
<evidence type="ECO:0000313" key="5">
    <source>
        <dbReference type="EMBL" id="MBB4913753.1"/>
    </source>
</evidence>
<accession>A0A7W7VKP5</accession>
<evidence type="ECO:0000313" key="6">
    <source>
        <dbReference type="Proteomes" id="UP000552644"/>
    </source>
</evidence>
<dbReference type="Pfam" id="PF01740">
    <property type="entry name" value="STAS"/>
    <property type="match status" value="1"/>
</dbReference>
<keyword evidence="3" id="KW-0812">Transmembrane</keyword>
<dbReference type="PROSITE" id="PS50801">
    <property type="entry name" value="STAS"/>
    <property type="match status" value="1"/>
</dbReference>
<dbReference type="PANTHER" id="PTHR33495:SF2">
    <property type="entry name" value="ANTI-SIGMA FACTOR ANTAGONIST TM_1081-RELATED"/>
    <property type="match status" value="1"/>
</dbReference>
<reference evidence="5 6" key="1">
    <citation type="submission" date="2020-08" db="EMBL/GenBank/DDBJ databases">
        <title>Genomic Encyclopedia of Type Strains, Phase III (KMG-III): the genomes of soil and plant-associated and newly described type strains.</title>
        <authorList>
            <person name="Whitman W."/>
        </authorList>
    </citation>
    <scope>NUCLEOTIDE SEQUENCE [LARGE SCALE GENOMIC DNA]</scope>
    <source>
        <strain evidence="5 6">CECT 8840</strain>
    </source>
</reference>
<organism evidence="5 6">
    <name type="scientific">Streptosporangium saharense</name>
    <dbReference type="NCBI Taxonomy" id="1706840"/>
    <lineage>
        <taxon>Bacteria</taxon>
        <taxon>Bacillati</taxon>
        <taxon>Actinomycetota</taxon>
        <taxon>Actinomycetes</taxon>
        <taxon>Streptosporangiales</taxon>
        <taxon>Streptosporangiaceae</taxon>
        <taxon>Streptosporangium</taxon>
    </lineage>
</organism>
<keyword evidence="3" id="KW-1133">Transmembrane helix</keyword>
<name>A0A7W7VKP5_9ACTN</name>
<gene>
    <name evidence="5" type="ORF">FHS44_000825</name>
</gene>
<dbReference type="InterPro" id="IPR002645">
    <property type="entry name" value="STAS_dom"/>
</dbReference>